<reference evidence="3" key="1">
    <citation type="submission" date="2016-06" db="UniProtKB">
        <authorList>
            <consortium name="WormBaseParasite"/>
        </authorList>
    </citation>
    <scope>IDENTIFICATION</scope>
</reference>
<evidence type="ECO:0000313" key="2">
    <source>
        <dbReference type="Proteomes" id="UP000271098"/>
    </source>
</evidence>
<sequence>MLTCTLWVHYPRITERVGLDRQSLTGRVLLAVLEHDRNIAAVQEFTIAEMQDAVAVDICIQFSGNRTVSQSISSCNELRNKLLRLDCVRIAVVRFC</sequence>
<keyword evidence="2" id="KW-1185">Reference proteome</keyword>
<gene>
    <name evidence="1" type="ORF">GPUH_LOCUS24062</name>
</gene>
<evidence type="ECO:0000313" key="3">
    <source>
        <dbReference type="WBParaSite" id="GPUH_0002409201-mRNA-1"/>
    </source>
</evidence>
<dbReference type="WBParaSite" id="GPUH_0002409201-mRNA-1">
    <property type="protein sequence ID" value="GPUH_0002409201-mRNA-1"/>
    <property type="gene ID" value="GPUH_0002409201"/>
</dbReference>
<dbReference type="Proteomes" id="UP000271098">
    <property type="component" value="Unassembled WGS sequence"/>
</dbReference>
<organism evidence="3">
    <name type="scientific">Gongylonema pulchrum</name>
    <dbReference type="NCBI Taxonomy" id="637853"/>
    <lineage>
        <taxon>Eukaryota</taxon>
        <taxon>Metazoa</taxon>
        <taxon>Ecdysozoa</taxon>
        <taxon>Nematoda</taxon>
        <taxon>Chromadorea</taxon>
        <taxon>Rhabditida</taxon>
        <taxon>Spirurina</taxon>
        <taxon>Spiruromorpha</taxon>
        <taxon>Spiruroidea</taxon>
        <taxon>Gongylonematidae</taxon>
        <taxon>Gongylonema</taxon>
    </lineage>
</organism>
<name>A0A183ESX1_9BILA</name>
<proteinExistence type="predicted"/>
<dbReference type="EMBL" id="UYRT01099934">
    <property type="protein sequence ID" value="VDN42339.1"/>
    <property type="molecule type" value="Genomic_DNA"/>
</dbReference>
<accession>A0A183ESX1</accession>
<reference evidence="1 2" key="2">
    <citation type="submission" date="2018-11" db="EMBL/GenBank/DDBJ databases">
        <authorList>
            <consortium name="Pathogen Informatics"/>
        </authorList>
    </citation>
    <scope>NUCLEOTIDE SEQUENCE [LARGE SCALE GENOMIC DNA]</scope>
</reference>
<dbReference type="AlphaFoldDB" id="A0A183ESX1"/>
<protein>
    <submittedName>
        <fullName evidence="3">DUF503 domain-containing protein</fullName>
    </submittedName>
</protein>
<evidence type="ECO:0000313" key="1">
    <source>
        <dbReference type="EMBL" id="VDN42339.1"/>
    </source>
</evidence>